<keyword evidence="2" id="KW-0812">Transmembrane</keyword>
<proteinExistence type="predicted"/>
<organism evidence="3 4">
    <name type="scientific">Pristionchus entomophagus</name>
    <dbReference type="NCBI Taxonomy" id="358040"/>
    <lineage>
        <taxon>Eukaryota</taxon>
        <taxon>Metazoa</taxon>
        <taxon>Ecdysozoa</taxon>
        <taxon>Nematoda</taxon>
        <taxon>Chromadorea</taxon>
        <taxon>Rhabditida</taxon>
        <taxon>Rhabditina</taxon>
        <taxon>Diplogasteromorpha</taxon>
        <taxon>Diplogasteroidea</taxon>
        <taxon>Neodiplogasteridae</taxon>
        <taxon>Pristionchus</taxon>
    </lineage>
</organism>
<comment type="caution">
    <text evidence="3">The sequence shown here is derived from an EMBL/GenBank/DDBJ whole genome shotgun (WGS) entry which is preliminary data.</text>
</comment>
<evidence type="ECO:0000256" key="1">
    <source>
        <dbReference type="SAM" id="MobiDB-lite"/>
    </source>
</evidence>
<protein>
    <submittedName>
        <fullName evidence="3">Uncharacterized protein</fullName>
    </submittedName>
</protein>
<evidence type="ECO:0000313" key="4">
    <source>
        <dbReference type="Proteomes" id="UP001432027"/>
    </source>
</evidence>
<dbReference type="EMBL" id="BTSX01000006">
    <property type="protein sequence ID" value="GMT03080.1"/>
    <property type="molecule type" value="Genomic_DNA"/>
</dbReference>
<sequence length="303" mass="33326">MSVWTGDAVPVRRSSRRLSVTAADVELIKSELATPVKETPRKLLHPKSSMIPRLKQIEEKMVSSDDDVLFIPVTESAVKKGRGRPRKDSPGRKMTAIKTPAPLKEEAAATSLSAARMKREEKTPPRSRSSSRSRKTQLQLLSGAAATTPTKQPPKLQQMPAVQPKIQAVLNFDDSPVITRRSIRIASKSPARNGHANGSGVQEIKDGRATIGMPVVARETTEQWRDKFTEEHPIFTKKFIPAMICLVYAMLFIVPCYYFDLHKKAPVWLDMAAQSISDMYDNFMAKRAASSAASAAAAAADSI</sequence>
<keyword evidence="2" id="KW-1133">Transmembrane helix</keyword>
<dbReference type="AlphaFoldDB" id="A0AAV5U896"/>
<feature type="region of interest" description="Disordered" evidence="1">
    <location>
        <begin position="77"/>
        <end position="139"/>
    </location>
</feature>
<evidence type="ECO:0000313" key="3">
    <source>
        <dbReference type="EMBL" id="GMT03080.1"/>
    </source>
</evidence>
<evidence type="ECO:0000256" key="2">
    <source>
        <dbReference type="SAM" id="Phobius"/>
    </source>
</evidence>
<keyword evidence="2" id="KW-0472">Membrane</keyword>
<keyword evidence="4" id="KW-1185">Reference proteome</keyword>
<dbReference type="Proteomes" id="UP001432027">
    <property type="component" value="Unassembled WGS sequence"/>
</dbReference>
<feature type="transmembrane region" description="Helical" evidence="2">
    <location>
        <begin position="239"/>
        <end position="259"/>
    </location>
</feature>
<reference evidence="3" key="1">
    <citation type="submission" date="2023-10" db="EMBL/GenBank/DDBJ databases">
        <title>Genome assembly of Pristionchus species.</title>
        <authorList>
            <person name="Yoshida K."/>
            <person name="Sommer R.J."/>
        </authorList>
    </citation>
    <scope>NUCLEOTIDE SEQUENCE</scope>
    <source>
        <strain evidence="3">RS0144</strain>
    </source>
</reference>
<accession>A0AAV5U896</accession>
<name>A0AAV5U896_9BILA</name>
<gene>
    <name evidence="3" type="ORF">PENTCL1PPCAC_25254</name>
</gene>